<keyword evidence="2" id="KW-0479">Metal-binding</keyword>
<keyword evidence="3" id="KW-0378">Hydrolase</keyword>
<dbReference type="Gene3D" id="3.40.140.10">
    <property type="entry name" value="Cytidine Deaminase, domain 2"/>
    <property type="match status" value="1"/>
</dbReference>
<evidence type="ECO:0000256" key="2">
    <source>
        <dbReference type="ARBA" id="ARBA00022723"/>
    </source>
</evidence>
<dbReference type="InterPro" id="IPR025657">
    <property type="entry name" value="RadC_JAB"/>
</dbReference>
<dbReference type="PROSITE" id="PS01302">
    <property type="entry name" value="UPF0758"/>
    <property type="match status" value="1"/>
</dbReference>
<dbReference type="EMBL" id="CAADIZ010000011">
    <property type="protein sequence ID" value="VFS22164.1"/>
    <property type="molecule type" value="Genomic_DNA"/>
</dbReference>
<evidence type="ECO:0000313" key="13">
    <source>
        <dbReference type="EMBL" id="VFS22164.1"/>
    </source>
</evidence>
<evidence type="ECO:0000313" key="11">
    <source>
        <dbReference type="EMBL" id="VFR71182.1"/>
    </source>
</evidence>
<evidence type="ECO:0000256" key="4">
    <source>
        <dbReference type="ARBA" id="ARBA00022833"/>
    </source>
</evidence>
<dbReference type="EMBL" id="CAADIP010000070">
    <property type="protein sequence ID" value="VFR98724.1"/>
    <property type="molecule type" value="Genomic_DNA"/>
</dbReference>
<evidence type="ECO:0000256" key="1">
    <source>
        <dbReference type="ARBA" id="ARBA00022670"/>
    </source>
</evidence>
<dbReference type="NCBIfam" id="TIGR00608">
    <property type="entry name" value="radc"/>
    <property type="match status" value="1"/>
</dbReference>
<evidence type="ECO:0000313" key="8">
    <source>
        <dbReference type="EMBL" id="VFR39779.1"/>
    </source>
</evidence>
<evidence type="ECO:0000256" key="3">
    <source>
        <dbReference type="ARBA" id="ARBA00022801"/>
    </source>
</evidence>
<dbReference type="EMBL" id="CAADIG010000005">
    <property type="protein sequence ID" value="VFR39779.1"/>
    <property type="molecule type" value="Genomic_DNA"/>
</dbReference>
<dbReference type="EMBL" id="CAADII010000042">
    <property type="protein sequence ID" value="VFR55191.1"/>
    <property type="molecule type" value="Genomic_DNA"/>
</dbReference>
<evidence type="ECO:0000313" key="10">
    <source>
        <dbReference type="EMBL" id="VFR69760.1"/>
    </source>
</evidence>
<dbReference type="GO" id="GO:0008237">
    <property type="term" value="F:metallopeptidase activity"/>
    <property type="evidence" value="ECO:0007669"/>
    <property type="project" value="UniProtKB-KW"/>
</dbReference>
<dbReference type="AlphaFoldDB" id="A0A484XEK1"/>
<keyword evidence="5" id="KW-0482">Metalloprotease</keyword>
<accession>A0A484XEK1</accession>
<dbReference type="SUPFAM" id="SSF102712">
    <property type="entry name" value="JAB1/MPN domain"/>
    <property type="match status" value="1"/>
</dbReference>
<dbReference type="CDD" id="cd08071">
    <property type="entry name" value="MPN_DUF2466"/>
    <property type="match status" value="1"/>
</dbReference>
<dbReference type="PANTHER" id="PTHR30471">
    <property type="entry name" value="DNA REPAIR PROTEIN RADC"/>
    <property type="match status" value="1"/>
</dbReference>
<dbReference type="EMBL" id="CAADID010000021">
    <property type="protein sequence ID" value="VFR71182.1"/>
    <property type="molecule type" value="Genomic_DNA"/>
</dbReference>
<dbReference type="PANTHER" id="PTHR30471:SF3">
    <property type="entry name" value="UPF0758 PROTEIN YEES-RELATED"/>
    <property type="match status" value="1"/>
</dbReference>
<keyword evidence="1" id="KW-0645">Protease</keyword>
<keyword evidence="4" id="KW-0862">Zinc</keyword>
<evidence type="ECO:0000256" key="5">
    <source>
        <dbReference type="ARBA" id="ARBA00023049"/>
    </source>
</evidence>
<feature type="domain" description="MPN" evidence="6">
    <location>
        <begin position="43"/>
        <end position="165"/>
    </location>
</feature>
<dbReference type="GO" id="GO:0006508">
    <property type="term" value="P:proteolysis"/>
    <property type="evidence" value="ECO:0007669"/>
    <property type="project" value="UniProtKB-KW"/>
</dbReference>
<dbReference type="InterPro" id="IPR020891">
    <property type="entry name" value="UPF0758_CS"/>
</dbReference>
<dbReference type="Pfam" id="PF04002">
    <property type="entry name" value="RadC"/>
    <property type="match status" value="1"/>
</dbReference>
<proteinExistence type="predicted"/>
<organism evidence="13">
    <name type="scientific">plant metagenome</name>
    <dbReference type="NCBI Taxonomy" id="1297885"/>
    <lineage>
        <taxon>unclassified sequences</taxon>
        <taxon>metagenomes</taxon>
        <taxon>organismal metagenomes</taxon>
    </lineage>
</organism>
<dbReference type="GO" id="GO:0046872">
    <property type="term" value="F:metal ion binding"/>
    <property type="evidence" value="ECO:0007669"/>
    <property type="project" value="UniProtKB-KW"/>
</dbReference>
<reference evidence="13" key="1">
    <citation type="submission" date="2019-03" db="EMBL/GenBank/DDBJ databases">
        <authorList>
            <person name="Danneels B."/>
        </authorList>
    </citation>
    <scope>NUCLEOTIDE SEQUENCE</scope>
</reference>
<name>A0A484XEK1_9ZZZZ</name>
<dbReference type="EMBL" id="CAADHY010000023">
    <property type="protein sequence ID" value="VFR27478.1"/>
    <property type="molecule type" value="Genomic_DNA"/>
</dbReference>
<dbReference type="PROSITE" id="PS50249">
    <property type="entry name" value="MPN"/>
    <property type="match status" value="1"/>
</dbReference>
<sequence length="165" mass="18713">MATKLSVEDSAKLFKMLDTQHEDWIIARALQIVERRVFRRGKAMCDPQAVKDFLRSKLMDQRNEIFAILFLDSKHRIIAYEELFHGTIDHTKVYPRVVIGKALEHNAAAVILSHNHPSGVSDPSHADRRLTSVLQSALKPVDIRVLDHLVIGEGQPFSFAEHGLI</sequence>
<dbReference type="InterPro" id="IPR001405">
    <property type="entry name" value="UPF0758"/>
</dbReference>
<gene>
    <name evidence="7" type="ORF">AMP9_4496</name>
    <name evidence="8" type="ORF">ANT2_4318</name>
    <name evidence="11" type="ORF">ANT3_4322</name>
    <name evidence="9" type="ORF">BRI6_4616</name>
    <name evidence="10" type="ORF">BRI9_4619</name>
    <name evidence="12" type="ORF">IVO3_4615</name>
    <name evidence="13" type="ORF">RAN7_4547</name>
</gene>
<evidence type="ECO:0000313" key="9">
    <source>
        <dbReference type="EMBL" id="VFR55191.1"/>
    </source>
</evidence>
<dbReference type="EMBL" id="CAADIK010000023">
    <property type="protein sequence ID" value="VFR69760.1"/>
    <property type="molecule type" value="Genomic_DNA"/>
</dbReference>
<evidence type="ECO:0000259" key="6">
    <source>
        <dbReference type="PROSITE" id="PS50249"/>
    </source>
</evidence>
<protein>
    <submittedName>
        <fullName evidence="13">DNA repair protein RadC</fullName>
    </submittedName>
</protein>
<evidence type="ECO:0000313" key="7">
    <source>
        <dbReference type="EMBL" id="VFR27478.1"/>
    </source>
</evidence>
<evidence type="ECO:0000313" key="12">
    <source>
        <dbReference type="EMBL" id="VFR98724.1"/>
    </source>
</evidence>
<dbReference type="InterPro" id="IPR037518">
    <property type="entry name" value="MPN"/>
</dbReference>